<evidence type="ECO:0000313" key="2">
    <source>
        <dbReference type="Proteomes" id="UP000521943"/>
    </source>
</evidence>
<protein>
    <submittedName>
        <fullName evidence="1">Uncharacterized protein</fullName>
    </submittedName>
</protein>
<comment type="caution">
    <text evidence="1">The sequence shown here is derived from an EMBL/GenBank/DDBJ whole genome shotgun (WGS) entry which is preliminary data.</text>
</comment>
<sequence length="198" mass="22313">MRLLDSIPSGTCAAETSPVIARHPSIHPSLIPIFATPPTHSHYRRHQGIRILTTIGPSLRPVPVVRYLSFCFRSCYPKFTVGDDRMTNGMTNRLSIRHPKRCSLALIVEAFICQPLGDGAGVDTIRLRLRYVTHSSIYPCMHTKIYLLPSWGRTIPAESMTDMSVGTSGSAYVRLGRRGWRLWQWVRSKRFAYGESIG</sequence>
<dbReference type="Proteomes" id="UP000521943">
    <property type="component" value="Unassembled WGS sequence"/>
</dbReference>
<keyword evidence="2" id="KW-1185">Reference proteome</keyword>
<organism evidence="1 2">
    <name type="scientific">Ephemerocybe angulata</name>
    <dbReference type="NCBI Taxonomy" id="980116"/>
    <lineage>
        <taxon>Eukaryota</taxon>
        <taxon>Fungi</taxon>
        <taxon>Dikarya</taxon>
        <taxon>Basidiomycota</taxon>
        <taxon>Agaricomycotina</taxon>
        <taxon>Agaricomycetes</taxon>
        <taxon>Agaricomycetidae</taxon>
        <taxon>Agaricales</taxon>
        <taxon>Agaricineae</taxon>
        <taxon>Psathyrellaceae</taxon>
        <taxon>Ephemerocybe</taxon>
    </lineage>
</organism>
<evidence type="ECO:0000313" key="1">
    <source>
        <dbReference type="EMBL" id="KAF6750371.1"/>
    </source>
</evidence>
<reference evidence="1 2" key="1">
    <citation type="submission" date="2020-07" db="EMBL/GenBank/DDBJ databases">
        <title>Comparative genomics of pyrophilous fungi reveals a link between fire events and developmental genes.</title>
        <authorList>
            <consortium name="DOE Joint Genome Institute"/>
            <person name="Steindorff A.S."/>
            <person name="Carver A."/>
            <person name="Calhoun S."/>
            <person name="Stillman K."/>
            <person name="Liu H."/>
            <person name="Lipzen A."/>
            <person name="Pangilinan J."/>
            <person name="Labutti K."/>
            <person name="Bruns T.D."/>
            <person name="Grigoriev I.V."/>
        </authorList>
    </citation>
    <scope>NUCLEOTIDE SEQUENCE [LARGE SCALE GENOMIC DNA]</scope>
    <source>
        <strain evidence="1 2">CBS 144469</strain>
    </source>
</reference>
<dbReference type="EMBL" id="JACGCI010000057">
    <property type="protein sequence ID" value="KAF6750371.1"/>
    <property type="molecule type" value="Genomic_DNA"/>
</dbReference>
<name>A0A8H6HPP2_9AGAR</name>
<gene>
    <name evidence="1" type="ORF">DFP72DRAFT_513657</name>
</gene>
<accession>A0A8H6HPP2</accession>
<proteinExistence type="predicted"/>
<dbReference type="AlphaFoldDB" id="A0A8H6HPP2"/>